<evidence type="ECO:0000313" key="6">
    <source>
        <dbReference type="EMBL" id="KAB1066276.1"/>
    </source>
</evidence>
<feature type="domain" description="Metallo-beta-lactamase" evidence="5">
    <location>
        <begin position="13"/>
        <end position="196"/>
    </location>
</feature>
<dbReference type="SMART" id="SM00849">
    <property type="entry name" value="Lactamase_B"/>
    <property type="match status" value="1"/>
</dbReference>
<protein>
    <submittedName>
        <fullName evidence="6">MBL fold metallo-hydrolase</fullName>
    </submittedName>
</protein>
<dbReference type="InterPro" id="IPR001279">
    <property type="entry name" value="Metallo-B-lactamas"/>
</dbReference>
<evidence type="ECO:0000256" key="4">
    <source>
        <dbReference type="ARBA" id="ARBA00022833"/>
    </source>
</evidence>
<evidence type="ECO:0000256" key="2">
    <source>
        <dbReference type="ARBA" id="ARBA00022723"/>
    </source>
</evidence>
<keyword evidence="3 6" id="KW-0378">Hydrolase</keyword>
<name>A0A6N6MBL6_9FLAO</name>
<dbReference type="Gene3D" id="3.60.15.10">
    <property type="entry name" value="Ribonuclease Z/Hydroxyacylglutathione hydrolase-like"/>
    <property type="match status" value="1"/>
</dbReference>
<organism evidence="6 7">
    <name type="scientific">Salibacter halophilus</name>
    <dbReference type="NCBI Taxonomy" id="1803916"/>
    <lineage>
        <taxon>Bacteria</taxon>
        <taxon>Pseudomonadati</taxon>
        <taxon>Bacteroidota</taxon>
        <taxon>Flavobacteriia</taxon>
        <taxon>Flavobacteriales</taxon>
        <taxon>Salibacteraceae</taxon>
        <taxon>Salibacter</taxon>
    </lineage>
</organism>
<dbReference type="PANTHER" id="PTHR46233">
    <property type="entry name" value="HYDROXYACYLGLUTATHIONE HYDROLASE GLOC"/>
    <property type="match status" value="1"/>
</dbReference>
<dbReference type="OrthoDB" id="9802248at2"/>
<dbReference type="GO" id="GO:0016787">
    <property type="term" value="F:hydrolase activity"/>
    <property type="evidence" value="ECO:0007669"/>
    <property type="project" value="UniProtKB-KW"/>
</dbReference>
<dbReference type="Proteomes" id="UP000435357">
    <property type="component" value="Unassembled WGS sequence"/>
</dbReference>
<evidence type="ECO:0000313" key="7">
    <source>
        <dbReference type="Proteomes" id="UP000435357"/>
    </source>
</evidence>
<dbReference type="RefSeq" id="WP_151166264.1">
    <property type="nucleotide sequence ID" value="NZ_WACR01000001.1"/>
</dbReference>
<sequence length="215" mass="23980">MLKIQKFTFNPFQENTYVLYDDSQEAVIIDPGCYETFEEEELVAFIESKNLKPVKLINTHFHLDHILGNQFVAKKYNLKVEGHKAGLPTYQMAEPSANMYGFGGYKSSPAPQVFWEEGDVISFGGQSLEVLFVPGHAPGHIALVHHESKSVINGDVLFAGSIGRTDLPGGDFDTLKKSIQEKMYKLPDDYKVYCGHGPETTIGTEKQTNAFVKAE</sequence>
<accession>A0A6N6MBL6</accession>
<keyword evidence="4" id="KW-0862">Zinc</keyword>
<reference evidence="6 7" key="1">
    <citation type="submission" date="2019-09" db="EMBL/GenBank/DDBJ databases">
        <title>Genomes of Cryomorphaceae.</title>
        <authorList>
            <person name="Bowman J.P."/>
        </authorList>
    </citation>
    <scope>NUCLEOTIDE SEQUENCE [LARGE SCALE GENOMIC DNA]</scope>
    <source>
        <strain evidence="6 7">KCTC 52047</strain>
    </source>
</reference>
<dbReference type="InterPro" id="IPR036866">
    <property type="entry name" value="RibonucZ/Hydroxyglut_hydro"/>
</dbReference>
<keyword evidence="7" id="KW-1185">Reference proteome</keyword>
<dbReference type="GO" id="GO:0046872">
    <property type="term" value="F:metal ion binding"/>
    <property type="evidence" value="ECO:0007669"/>
    <property type="project" value="UniProtKB-KW"/>
</dbReference>
<dbReference type="PANTHER" id="PTHR46233:SF3">
    <property type="entry name" value="HYDROXYACYLGLUTATHIONE HYDROLASE GLOC"/>
    <property type="match status" value="1"/>
</dbReference>
<dbReference type="EMBL" id="WACR01000001">
    <property type="protein sequence ID" value="KAB1066276.1"/>
    <property type="molecule type" value="Genomic_DNA"/>
</dbReference>
<gene>
    <name evidence="6" type="ORF">F3059_02015</name>
</gene>
<comment type="caution">
    <text evidence="6">The sequence shown here is derived from an EMBL/GenBank/DDBJ whole genome shotgun (WGS) entry which is preliminary data.</text>
</comment>
<dbReference type="SUPFAM" id="SSF56281">
    <property type="entry name" value="Metallo-hydrolase/oxidoreductase"/>
    <property type="match status" value="1"/>
</dbReference>
<proteinExistence type="predicted"/>
<evidence type="ECO:0000259" key="5">
    <source>
        <dbReference type="SMART" id="SM00849"/>
    </source>
</evidence>
<dbReference type="InterPro" id="IPR051453">
    <property type="entry name" value="MBL_Glyoxalase_II"/>
</dbReference>
<evidence type="ECO:0000256" key="1">
    <source>
        <dbReference type="ARBA" id="ARBA00001947"/>
    </source>
</evidence>
<comment type="cofactor">
    <cofactor evidence="1">
        <name>Zn(2+)</name>
        <dbReference type="ChEBI" id="CHEBI:29105"/>
    </cofactor>
</comment>
<evidence type="ECO:0000256" key="3">
    <source>
        <dbReference type="ARBA" id="ARBA00022801"/>
    </source>
</evidence>
<dbReference type="Pfam" id="PF00753">
    <property type="entry name" value="Lactamase_B"/>
    <property type="match status" value="1"/>
</dbReference>
<dbReference type="AlphaFoldDB" id="A0A6N6MBL6"/>
<keyword evidence="2" id="KW-0479">Metal-binding</keyword>